<gene>
    <name evidence="9" type="ORF">ACG00X_21570</name>
</gene>
<accession>A0ABW7GBV2</accession>
<reference evidence="9 10" key="1">
    <citation type="submission" date="2024-09" db="EMBL/GenBank/DDBJ databases">
        <title>Novel species of the genus Pelomonas and Roseateles isolated from streams.</title>
        <authorList>
            <person name="Lu H."/>
        </authorList>
    </citation>
    <scope>NUCLEOTIDE SEQUENCE [LARGE SCALE GENOMIC DNA]</scope>
    <source>
        <strain evidence="9 10">BYS96W</strain>
    </source>
</reference>
<evidence type="ECO:0000313" key="9">
    <source>
        <dbReference type="EMBL" id="MFG6459433.1"/>
    </source>
</evidence>
<keyword evidence="4 7" id="KW-0812">Transmembrane</keyword>
<protein>
    <submittedName>
        <fullName evidence="9">ExbD/TolR family protein</fullName>
    </submittedName>
</protein>
<evidence type="ECO:0000256" key="3">
    <source>
        <dbReference type="ARBA" id="ARBA00022475"/>
    </source>
</evidence>
<dbReference type="Proteomes" id="UP001606305">
    <property type="component" value="Unassembled WGS sequence"/>
</dbReference>
<keyword evidence="7" id="KW-0813">Transport</keyword>
<organism evidence="9 10">
    <name type="scientific">Pelomonas nitida</name>
    <dbReference type="NCBI Taxonomy" id="3299027"/>
    <lineage>
        <taxon>Bacteria</taxon>
        <taxon>Pseudomonadati</taxon>
        <taxon>Pseudomonadota</taxon>
        <taxon>Betaproteobacteria</taxon>
        <taxon>Burkholderiales</taxon>
        <taxon>Sphaerotilaceae</taxon>
        <taxon>Roseateles</taxon>
    </lineage>
</organism>
<keyword evidence="5 8" id="KW-1133">Transmembrane helix</keyword>
<evidence type="ECO:0000256" key="8">
    <source>
        <dbReference type="SAM" id="Phobius"/>
    </source>
</evidence>
<evidence type="ECO:0000256" key="6">
    <source>
        <dbReference type="ARBA" id="ARBA00023136"/>
    </source>
</evidence>
<keyword evidence="10" id="KW-1185">Reference proteome</keyword>
<feature type="transmembrane region" description="Helical" evidence="8">
    <location>
        <begin position="20"/>
        <end position="39"/>
    </location>
</feature>
<evidence type="ECO:0000256" key="7">
    <source>
        <dbReference type="RuleBase" id="RU003879"/>
    </source>
</evidence>
<evidence type="ECO:0000256" key="2">
    <source>
        <dbReference type="ARBA" id="ARBA00005811"/>
    </source>
</evidence>
<proteinExistence type="inferred from homology"/>
<keyword evidence="3" id="KW-1003">Cell membrane</keyword>
<evidence type="ECO:0000256" key="5">
    <source>
        <dbReference type="ARBA" id="ARBA00022989"/>
    </source>
</evidence>
<dbReference type="InterPro" id="IPR003400">
    <property type="entry name" value="ExbD"/>
</dbReference>
<keyword evidence="6 8" id="KW-0472">Membrane</keyword>
<dbReference type="EMBL" id="JBIGIA010000022">
    <property type="protein sequence ID" value="MFG6459433.1"/>
    <property type="molecule type" value="Genomic_DNA"/>
</dbReference>
<evidence type="ECO:0000256" key="4">
    <source>
        <dbReference type="ARBA" id="ARBA00022692"/>
    </source>
</evidence>
<name>A0ABW7GBV2_9BURK</name>
<sequence>MKLTPVQKRAARLARNNSGLDMNLVALIDIFTILIFFLMSSTGIETLTNARAVKLPMSVAEKTPRQTIVVSVSDTEIVVEGRKVADVADALKLQDDLIPALKAELDLLAARPVLGADKDGTSKAVTILGDKHIPYSLLRKVMYTGARAGFVEIAFAVQRKT</sequence>
<evidence type="ECO:0000313" key="10">
    <source>
        <dbReference type="Proteomes" id="UP001606305"/>
    </source>
</evidence>
<comment type="similarity">
    <text evidence="2 7">Belongs to the ExbD/TolR family.</text>
</comment>
<dbReference type="RefSeq" id="WP_394491424.1">
    <property type="nucleotide sequence ID" value="NZ_JBIGIA010000022.1"/>
</dbReference>
<comment type="subcellular location">
    <subcellularLocation>
        <location evidence="1">Cell membrane</location>
        <topology evidence="1">Single-pass membrane protein</topology>
    </subcellularLocation>
    <subcellularLocation>
        <location evidence="7">Cell membrane</location>
        <topology evidence="7">Single-pass type II membrane protein</topology>
    </subcellularLocation>
</comment>
<dbReference type="Pfam" id="PF02472">
    <property type="entry name" value="ExbD"/>
    <property type="match status" value="1"/>
</dbReference>
<keyword evidence="7" id="KW-0653">Protein transport</keyword>
<comment type="caution">
    <text evidence="9">The sequence shown here is derived from an EMBL/GenBank/DDBJ whole genome shotgun (WGS) entry which is preliminary data.</text>
</comment>
<evidence type="ECO:0000256" key="1">
    <source>
        <dbReference type="ARBA" id="ARBA00004162"/>
    </source>
</evidence>